<evidence type="ECO:0000259" key="2">
    <source>
        <dbReference type="Pfam" id="PF01918"/>
    </source>
</evidence>
<dbReference type="EMBL" id="JAZGSY010000133">
    <property type="protein sequence ID" value="KAL1839968.1"/>
    <property type="molecule type" value="Genomic_DNA"/>
</dbReference>
<comment type="caution">
    <text evidence="3">The sequence shown here is derived from an EMBL/GenBank/DDBJ whole genome shotgun (WGS) entry which is preliminary data.</text>
</comment>
<feature type="region of interest" description="Disordered" evidence="1">
    <location>
        <begin position="1"/>
        <end position="73"/>
    </location>
</feature>
<reference evidence="3 4" key="1">
    <citation type="journal article" date="2024" name="Commun. Biol.">
        <title>Comparative genomic analysis of thermophilic fungi reveals convergent evolutionary adaptations and gene losses.</title>
        <authorList>
            <person name="Steindorff A.S."/>
            <person name="Aguilar-Pontes M.V."/>
            <person name="Robinson A.J."/>
            <person name="Andreopoulos B."/>
            <person name="LaButti K."/>
            <person name="Kuo A."/>
            <person name="Mondo S."/>
            <person name="Riley R."/>
            <person name="Otillar R."/>
            <person name="Haridas S."/>
            <person name="Lipzen A."/>
            <person name="Grimwood J."/>
            <person name="Schmutz J."/>
            <person name="Clum A."/>
            <person name="Reid I.D."/>
            <person name="Moisan M.C."/>
            <person name="Butler G."/>
            <person name="Nguyen T.T.M."/>
            <person name="Dewar K."/>
            <person name="Conant G."/>
            <person name="Drula E."/>
            <person name="Henrissat B."/>
            <person name="Hansel C."/>
            <person name="Singer S."/>
            <person name="Hutchinson M.I."/>
            <person name="de Vries R.P."/>
            <person name="Natvig D.O."/>
            <person name="Powell A.J."/>
            <person name="Tsang A."/>
            <person name="Grigoriev I.V."/>
        </authorList>
    </citation>
    <scope>NUCLEOTIDE SEQUENCE [LARGE SCALE GENOMIC DNA]</scope>
    <source>
        <strain evidence="3 4">CBS 620.91</strain>
    </source>
</reference>
<proteinExistence type="predicted"/>
<keyword evidence="4" id="KW-1185">Reference proteome</keyword>
<evidence type="ECO:0000313" key="4">
    <source>
        <dbReference type="Proteomes" id="UP001583172"/>
    </source>
</evidence>
<organism evidence="3 4">
    <name type="scientific">Humicola insolens</name>
    <name type="common">Soft-rot fungus</name>
    <dbReference type="NCBI Taxonomy" id="85995"/>
    <lineage>
        <taxon>Eukaryota</taxon>
        <taxon>Fungi</taxon>
        <taxon>Dikarya</taxon>
        <taxon>Ascomycota</taxon>
        <taxon>Pezizomycotina</taxon>
        <taxon>Sordariomycetes</taxon>
        <taxon>Sordariomycetidae</taxon>
        <taxon>Sordariales</taxon>
        <taxon>Chaetomiaceae</taxon>
        <taxon>Mycothermus</taxon>
    </lineage>
</organism>
<sequence>MATSTAQMKPSDPFPMAPFQGGKRKLPSDTSAEPISNKRQAAGRQLETQAEELRAHNSTTSQPPSSGNNSPYTQIYRPFIDRLSSNFDVKPMSVMPSTSIRGHVDRALSHLGRFSPWDLSIRPGVVVLCAKSPAASKLVTIAELVRRRIGESEQKWYQYNVVSETVTIEEAGVQMWREPPSVVEDTVMGGEAEEGEEEEDGEYFETMTRPTTIHDEAVHPPRTRYTAYVTVLLSRVPVAELQSDPCIAVQTNEQTIEYLRKKKMGLVG</sequence>
<dbReference type="Proteomes" id="UP001583172">
    <property type="component" value="Unassembled WGS sequence"/>
</dbReference>
<evidence type="ECO:0000256" key="1">
    <source>
        <dbReference type="SAM" id="MobiDB-lite"/>
    </source>
</evidence>
<protein>
    <recommendedName>
        <fullName evidence="2">DNA/RNA-binding protein Alba-like domain-containing protein</fullName>
    </recommendedName>
</protein>
<feature type="compositionally biased region" description="Polar residues" evidence="1">
    <location>
        <begin position="56"/>
        <end position="73"/>
    </location>
</feature>
<accession>A0ABR3VE46</accession>
<gene>
    <name evidence="3" type="ORF">VTJ49DRAFT_973</name>
</gene>
<name>A0ABR3VE46_HUMIN</name>
<feature type="domain" description="DNA/RNA-binding protein Alba-like" evidence="2">
    <location>
        <begin position="92"/>
        <end position="165"/>
    </location>
</feature>
<dbReference type="InterPro" id="IPR002775">
    <property type="entry name" value="DNA/RNA-bd_Alba-like"/>
</dbReference>
<evidence type="ECO:0000313" key="3">
    <source>
        <dbReference type="EMBL" id="KAL1839968.1"/>
    </source>
</evidence>
<feature type="compositionally biased region" description="Polar residues" evidence="1">
    <location>
        <begin position="28"/>
        <end position="39"/>
    </location>
</feature>
<dbReference type="Pfam" id="PF01918">
    <property type="entry name" value="Alba"/>
    <property type="match status" value="1"/>
</dbReference>